<feature type="transmembrane region" description="Helical" evidence="1">
    <location>
        <begin position="49"/>
        <end position="69"/>
    </location>
</feature>
<organism evidence="2 3">
    <name type="scientific">Saccharothrix hoggarensis</name>
    <dbReference type="NCBI Taxonomy" id="913853"/>
    <lineage>
        <taxon>Bacteria</taxon>
        <taxon>Bacillati</taxon>
        <taxon>Actinomycetota</taxon>
        <taxon>Actinomycetes</taxon>
        <taxon>Pseudonocardiales</taxon>
        <taxon>Pseudonocardiaceae</taxon>
        <taxon>Saccharothrix</taxon>
    </lineage>
</organism>
<feature type="transmembrane region" description="Helical" evidence="1">
    <location>
        <begin position="76"/>
        <end position="99"/>
    </location>
</feature>
<dbReference type="EMBL" id="JBHTLK010000006">
    <property type="protein sequence ID" value="MFD1146023.1"/>
    <property type="molecule type" value="Genomic_DNA"/>
</dbReference>
<protein>
    <submittedName>
        <fullName evidence="2">DUF4383 domain-containing protein</fullName>
    </submittedName>
</protein>
<evidence type="ECO:0000313" key="3">
    <source>
        <dbReference type="Proteomes" id="UP001597168"/>
    </source>
</evidence>
<gene>
    <name evidence="2" type="ORF">ACFQ3T_02670</name>
</gene>
<keyword evidence="1" id="KW-0812">Transmembrane</keyword>
<dbReference type="Proteomes" id="UP001597168">
    <property type="component" value="Unassembled WGS sequence"/>
</dbReference>
<reference evidence="3" key="1">
    <citation type="journal article" date="2019" name="Int. J. Syst. Evol. Microbiol.">
        <title>The Global Catalogue of Microorganisms (GCM) 10K type strain sequencing project: providing services to taxonomists for standard genome sequencing and annotation.</title>
        <authorList>
            <consortium name="The Broad Institute Genomics Platform"/>
            <consortium name="The Broad Institute Genome Sequencing Center for Infectious Disease"/>
            <person name="Wu L."/>
            <person name="Ma J."/>
        </authorList>
    </citation>
    <scope>NUCLEOTIDE SEQUENCE [LARGE SCALE GENOMIC DNA]</scope>
    <source>
        <strain evidence="3">CCUG 60214</strain>
    </source>
</reference>
<feature type="transmembrane region" description="Helical" evidence="1">
    <location>
        <begin position="111"/>
        <end position="129"/>
    </location>
</feature>
<comment type="caution">
    <text evidence="2">The sequence shown here is derived from an EMBL/GenBank/DDBJ whole genome shotgun (WGS) entry which is preliminary data.</text>
</comment>
<keyword evidence="1" id="KW-0472">Membrane</keyword>
<dbReference type="Pfam" id="PF14325">
    <property type="entry name" value="DUF4383"/>
    <property type="match status" value="1"/>
</dbReference>
<keyword evidence="1" id="KW-1133">Transmembrane helix</keyword>
<evidence type="ECO:0000256" key="1">
    <source>
        <dbReference type="SAM" id="Phobius"/>
    </source>
</evidence>
<sequence>MFRSVNQQVGLGFGAVYVLVGLLGFVVSGDHGFAGVDGGHLLGIFEVNGLHNVVHLLVGAGLIGGAVAGPAVSKKVNIVVGAVYLLVGVLGLVVGGTSMNLLALNAADHGLHFASALLLLGVGVGVGADRGARRTHATR</sequence>
<dbReference type="RefSeq" id="WP_380719351.1">
    <property type="nucleotide sequence ID" value="NZ_JBHTLK010000006.1"/>
</dbReference>
<keyword evidence="3" id="KW-1185">Reference proteome</keyword>
<feature type="transmembrane region" description="Helical" evidence="1">
    <location>
        <begin position="9"/>
        <end position="29"/>
    </location>
</feature>
<accession>A0ABW3QMP5</accession>
<name>A0ABW3QMP5_9PSEU</name>
<proteinExistence type="predicted"/>
<evidence type="ECO:0000313" key="2">
    <source>
        <dbReference type="EMBL" id="MFD1146023.1"/>
    </source>
</evidence>